<comment type="caution">
    <text evidence="2">The sequence shown here is derived from an EMBL/GenBank/DDBJ whole genome shotgun (WGS) entry which is preliminary data.</text>
</comment>
<evidence type="ECO:0000313" key="3">
    <source>
        <dbReference type="Proteomes" id="UP001367508"/>
    </source>
</evidence>
<keyword evidence="1" id="KW-0812">Transmembrane</keyword>
<sequence>MFGLLSKALKMEVDINYYFFFGGGGAGTIAWFIIHVIDDCTWNVIVCANVITYAYSLTWLSLSDGIIFDHQLNNLKVLICMDLKKGVASGRVVEDPSTHYGVLISSLFPMSQAMPACSNLQLTSAKMYHFHAIKIHNALLPFSSRLLNLNPIATASQKQFT</sequence>
<organism evidence="2 3">
    <name type="scientific">Canavalia gladiata</name>
    <name type="common">Sword bean</name>
    <name type="synonym">Dolichos gladiatus</name>
    <dbReference type="NCBI Taxonomy" id="3824"/>
    <lineage>
        <taxon>Eukaryota</taxon>
        <taxon>Viridiplantae</taxon>
        <taxon>Streptophyta</taxon>
        <taxon>Embryophyta</taxon>
        <taxon>Tracheophyta</taxon>
        <taxon>Spermatophyta</taxon>
        <taxon>Magnoliopsida</taxon>
        <taxon>eudicotyledons</taxon>
        <taxon>Gunneridae</taxon>
        <taxon>Pentapetalae</taxon>
        <taxon>rosids</taxon>
        <taxon>fabids</taxon>
        <taxon>Fabales</taxon>
        <taxon>Fabaceae</taxon>
        <taxon>Papilionoideae</taxon>
        <taxon>50 kb inversion clade</taxon>
        <taxon>NPAAA clade</taxon>
        <taxon>indigoferoid/millettioid clade</taxon>
        <taxon>Phaseoleae</taxon>
        <taxon>Canavalia</taxon>
    </lineage>
</organism>
<keyword evidence="3" id="KW-1185">Reference proteome</keyword>
<proteinExistence type="predicted"/>
<feature type="transmembrane region" description="Helical" evidence="1">
    <location>
        <begin position="41"/>
        <end position="62"/>
    </location>
</feature>
<gene>
    <name evidence="2" type="ORF">VNO77_00948</name>
</gene>
<keyword evidence="1" id="KW-1133">Transmembrane helix</keyword>
<evidence type="ECO:0000256" key="1">
    <source>
        <dbReference type="SAM" id="Phobius"/>
    </source>
</evidence>
<dbReference type="Proteomes" id="UP001367508">
    <property type="component" value="Unassembled WGS sequence"/>
</dbReference>
<feature type="transmembrane region" description="Helical" evidence="1">
    <location>
        <begin position="15"/>
        <end position="34"/>
    </location>
</feature>
<protein>
    <submittedName>
        <fullName evidence="2">Uncharacterized protein</fullName>
    </submittedName>
</protein>
<name>A0AAN9MQD4_CANGL</name>
<dbReference type="AlphaFoldDB" id="A0AAN9MQD4"/>
<keyword evidence="1" id="KW-0472">Membrane</keyword>
<evidence type="ECO:0000313" key="2">
    <source>
        <dbReference type="EMBL" id="KAK7359005.1"/>
    </source>
</evidence>
<reference evidence="2 3" key="1">
    <citation type="submission" date="2024-01" db="EMBL/GenBank/DDBJ databases">
        <title>The genomes of 5 underutilized Papilionoideae crops provide insights into root nodulation and disease resistanc.</title>
        <authorList>
            <person name="Jiang F."/>
        </authorList>
    </citation>
    <scope>NUCLEOTIDE SEQUENCE [LARGE SCALE GENOMIC DNA]</scope>
    <source>
        <strain evidence="2">LVBAO_FW01</strain>
        <tissue evidence="2">Leaves</tissue>
    </source>
</reference>
<dbReference type="EMBL" id="JAYMYQ010000001">
    <property type="protein sequence ID" value="KAK7359005.1"/>
    <property type="molecule type" value="Genomic_DNA"/>
</dbReference>
<accession>A0AAN9MQD4</accession>